<evidence type="ECO:0000256" key="1">
    <source>
        <dbReference type="SAM" id="MobiDB-lite"/>
    </source>
</evidence>
<evidence type="ECO:0008006" key="4">
    <source>
        <dbReference type="Google" id="ProtNLM"/>
    </source>
</evidence>
<dbReference type="InterPro" id="IPR029063">
    <property type="entry name" value="SAM-dependent_MTases_sf"/>
</dbReference>
<feature type="region of interest" description="Disordered" evidence="1">
    <location>
        <begin position="340"/>
        <end position="359"/>
    </location>
</feature>
<dbReference type="CDD" id="cd02440">
    <property type="entry name" value="AdoMet_MTases"/>
    <property type="match status" value="1"/>
</dbReference>
<dbReference type="OrthoDB" id="269872at2759"/>
<evidence type="ECO:0000313" key="3">
    <source>
        <dbReference type="Proteomes" id="UP000007797"/>
    </source>
</evidence>
<dbReference type="GO" id="GO:0008168">
    <property type="term" value="F:methyltransferase activity"/>
    <property type="evidence" value="ECO:0007669"/>
    <property type="project" value="InterPro"/>
</dbReference>
<dbReference type="KEGG" id="dfa:DFA_10797"/>
<accession>F4QBF1</accession>
<dbReference type="PANTHER" id="PTHR47739:SF1">
    <property type="entry name" value="TRNA1(VAL) (ADENINE(37)-N6)-METHYLTRANSFERASE"/>
    <property type="match status" value="1"/>
</dbReference>
<dbReference type="SUPFAM" id="SSF53335">
    <property type="entry name" value="S-adenosyl-L-methionine-dependent methyltransferases"/>
    <property type="match status" value="1"/>
</dbReference>
<proteinExistence type="predicted"/>
<gene>
    <name evidence="2" type="ORF">DFA_10797</name>
</gene>
<dbReference type="RefSeq" id="XP_004351439.1">
    <property type="nucleotide sequence ID" value="XM_004351387.1"/>
</dbReference>
<dbReference type="AlphaFoldDB" id="F4QBF1"/>
<organism evidence="2 3">
    <name type="scientific">Cavenderia fasciculata</name>
    <name type="common">Slime mold</name>
    <name type="synonym">Dictyostelium fasciculatum</name>
    <dbReference type="NCBI Taxonomy" id="261658"/>
    <lineage>
        <taxon>Eukaryota</taxon>
        <taxon>Amoebozoa</taxon>
        <taxon>Evosea</taxon>
        <taxon>Eumycetozoa</taxon>
        <taxon>Dictyostelia</taxon>
        <taxon>Acytosteliales</taxon>
        <taxon>Cavenderiaceae</taxon>
        <taxon>Cavenderia</taxon>
    </lineage>
</organism>
<protein>
    <recommendedName>
        <fullName evidence="4">Methyltransferase small domain-containing protein</fullName>
    </recommendedName>
</protein>
<keyword evidence="3" id="KW-1185">Reference proteome</keyword>
<dbReference type="GeneID" id="14866825"/>
<reference evidence="3" key="1">
    <citation type="journal article" date="2011" name="Genome Res.">
        <title>Phylogeny-wide analysis of social amoeba genomes highlights ancient origins for complex intercellular communication.</title>
        <authorList>
            <person name="Heidel A.J."/>
            <person name="Lawal H.M."/>
            <person name="Felder M."/>
            <person name="Schilde C."/>
            <person name="Helps N.R."/>
            <person name="Tunggal B."/>
            <person name="Rivero F."/>
            <person name="John U."/>
            <person name="Schleicher M."/>
            <person name="Eichinger L."/>
            <person name="Platzer M."/>
            <person name="Noegel A.A."/>
            <person name="Schaap P."/>
            <person name="Gloeckner G."/>
        </authorList>
    </citation>
    <scope>NUCLEOTIDE SEQUENCE [LARGE SCALE GENOMIC DNA]</scope>
    <source>
        <strain evidence="3">SH3</strain>
    </source>
</reference>
<dbReference type="Gene3D" id="3.40.50.150">
    <property type="entry name" value="Vaccinia Virus protein VP39"/>
    <property type="match status" value="1"/>
</dbReference>
<name>F4QBF1_CACFS</name>
<dbReference type="PANTHER" id="PTHR47739">
    <property type="entry name" value="TRNA1(VAL) (ADENINE(37)-N6)-METHYLTRANSFERASE"/>
    <property type="match status" value="1"/>
</dbReference>
<evidence type="ECO:0000313" key="2">
    <source>
        <dbReference type="EMBL" id="EGG14923.1"/>
    </source>
</evidence>
<dbReference type="EMBL" id="GL883027">
    <property type="protein sequence ID" value="EGG14923.1"/>
    <property type="molecule type" value="Genomic_DNA"/>
</dbReference>
<feature type="compositionally biased region" description="Low complexity" evidence="1">
    <location>
        <begin position="12"/>
        <end position="27"/>
    </location>
</feature>
<dbReference type="Proteomes" id="UP000007797">
    <property type="component" value="Unassembled WGS sequence"/>
</dbReference>
<dbReference type="OMA" id="KWMLNDF"/>
<feature type="compositionally biased region" description="Polar residues" evidence="1">
    <location>
        <begin position="1"/>
        <end position="11"/>
    </location>
</feature>
<feature type="region of interest" description="Disordered" evidence="1">
    <location>
        <begin position="1"/>
        <end position="28"/>
    </location>
</feature>
<dbReference type="Pfam" id="PF06325">
    <property type="entry name" value="PrmA"/>
    <property type="match status" value="1"/>
</dbReference>
<sequence>MSTHLSEPSSSTTTVDETISNTTTTTTTKRKRNKGVFTFKNYSIHQEHSGQKVGTDALLVVGYTSIAKFKQTNIDNSETANNKLDELVWSNKTYDYNIGLNNIRQHVDEPGEQWPREILDIGTGSGVLSIMLADRFKHSLVNSIDIDESAIKQASINVDNIYQQQQEKLKSDEYSSVDDKEEENWAKNIYLFHTPIQQFMPDTTKTVELEKNNLEKTKDSNVLSVPNDGKYDLIISAPPYFPTDVKIDHFVSNMPTNRRIARHTHTLTMDELVENVKRLLRSEQSIFNTIVSVPHPSQELEEAAIKHGFHCLERIDVTDCPGSKIIRKMYTFKLIKKENEKVEEKDEKEEVKEEEKKEEVKEKEKEEIIKYVNL</sequence>
<dbReference type="InterPro" id="IPR050210">
    <property type="entry name" value="tRNA_Adenine-N(6)_MTase"/>
</dbReference>